<keyword evidence="4" id="KW-0808">Transferase</keyword>
<dbReference type="Proteomes" id="UP000663792">
    <property type="component" value="Unassembled WGS sequence"/>
</dbReference>
<evidence type="ECO:0000313" key="15">
    <source>
        <dbReference type="Proteomes" id="UP000663792"/>
    </source>
</evidence>
<evidence type="ECO:0000256" key="7">
    <source>
        <dbReference type="ARBA" id="ARBA00022833"/>
    </source>
</evidence>
<evidence type="ECO:0000256" key="13">
    <source>
        <dbReference type="SAM" id="MobiDB-lite"/>
    </source>
</evidence>
<accession>A0A938YJF5</accession>
<evidence type="ECO:0000256" key="1">
    <source>
        <dbReference type="ARBA" id="ARBA00000553"/>
    </source>
</evidence>
<protein>
    <recommendedName>
        <fullName evidence="12">Purine nucleoside phosphorylase</fullName>
    </recommendedName>
</protein>
<keyword evidence="6" id="KW-0378">Hydrolase</keyword>
<evidence type="ECO:0000256" key="5">
    <source>
        <dbReference type="ARBA" id="ARBA00022723"/>
    </source>
</evidence>
<keyword evidence="8" id="KW-0186">Copper</keyword>
<dbReference type="Pfam" id="PF02578">
    <property type="entry name" value="Cu-oxidase_4"/>
    <property type="match status" value="1"/>
</dbReference>
<dbReference type="CDD" id="cd16833">
    <property type="entry name" value="YfiH"/>
    <property type="match status" value="1"/>
</dbReference>
<evidence type="ECO:0000313" key="14">
    <source>
        <dbReference type="EMBL" id="MBM9469259.1"/>
    </source>
</evidence>
<comment type="caution">
    <text evidence="14">The sequence shown here is derived from an EMBL/GenBank/DDBJ whole genome shotgun (WGS) entry which is preliminary data.</text>
</comment>
<name>A0A938YJF5_9ACTN</name>
<organism evidence="14 15">
    <name type="scientific">Nakamurella leprariae</name>
    <dbReference type="NCBI Taxonomy" id="2803911"/>
    <lineage>
        <taxon>Bacteria</taxon>
        <taxon>Bacillati</taxon>
        <taxon>Actinomycetota</taxon>
        <taxon>Actinomycetes</taxon>
        <taxon>Nakamurellales</taxon>
        <taxon>Nakamurellaceae</taxon>
        <taxon>Nakamurella</taxon>
    </lineage>
</organism>
<proteinExistence type="inferred from homology"/>
<comment type="function">
    <text evidence="2">Purine nucleoside enzyme that catalyzes the phosphorolysis of adenosine and inosine nucleosides, yielding D-ribose 1-phosphate and the respective free bases, adenine and hypoxanthine. Also catalyzes the phosphorolysis of S-methyl-5'-thioadenosine into adenine and S-methyl-5-thio-alpha-D-ribose 1-phosphate. Also has adenosine deaminase activity.</text>
</comment>
<keyword evidence="15" id="KW-1185">Reference proteome</keyword>
<evidence type="ECO:0000256" key="4">
    <source>
        <dbReference type="ARBA" id="ARBA00022679"/>
    </source>
</evidence>
<evidence type="ECO:0000256" key="3">
    <source>
        <dbReference type="ARBA" id="ARBA00007353"/>
    </source>
</evidence>
<reference evidence="14" key="1">
    <citation type="submission" date="2021-01" db="EMBL/GenBank/DDBJ databases">
        <title>YIM 132084 draft genome.</title>
        <authorList>
            <person name="An D."/>
        </authorList>
    </citation>
    <scope>NUCLEOTIDE SEQUENCE</scope>
    <source>
        <strain evidence="14">YIM 132084</strain>
    </source>
</reference>
<sequence>MTGSTSPGPARVRRVVTTRRGGRSTGPYGDFNLGEHVGDDPAAVAANRARLAAATGLSGRMVGMDQVHGDRVAVVRAPAIRSVPGADGLVTDVPGLGLLVLAADCVPILAGDTGARVVGAAHAGRLGAAAGVALRLLETMTGLGARVAAVDVLLGPAICGQCYEVPTALRDEVEAALPGSASRTRWGTPGVDVRAGLARQLAGAGVPTVRIDPRCTFTDAELYSHRRATLAAGAPGAGPPVTGRQGGLVWLDPDRRR</sequence>
<evidence type="ECO:0000256" key="6">
    <source>
        <dbReference type="ARBA" id="ARBA00022801"/>
    </source>
</evidence>
<dbReference type="InterPro" id="IPR011324">
    <property type="entry name" value="Cytotoxic_necrot_fac-like_cat"/>
</dbReference>
<dbReference type="InterPro" id="IPR003730">
    <property type="entry name" value="Cu_polyphenol_OxRdtase"/>
</dbReference>
<dbReference type="PANTHER" id="PTHR30616:SF2">
    <property type="entry name" value="PURINE NUCLEOSIDE PHOSPHORYLASE LACC1"/>
    <property type="match status" value="1"/>
</dbReference>
<evidence type="ECO:0000256" key="8">
    <source>
        <dbReference type="ARBA" id="ARBA00023008"/>
    </source>
</evidence>
<evidence type="ECO:0000256" key="12">
    <source>
        <dbReference type="RuleBase" id="RU361274"/>
    </source>
</evidence>
<dbReference type="AlphaFoldDB" id="A0A938YJF5"/>
<feature type="region of interest" description="Disordered" evidence="13">
    <location>
        <begin position="1"/>
        <end position="29"/>
    </location>
</feature>
<dbReference type="EMBL" id="JAERWK010000025">
    <property type="protein sequence ID" value="MBM9469259.1"/>
    <property type="molecule type" value="Genomic_DNA"/>
</dbReference>
<feature type="compositionally biased region" description="Basic residues" evidence="13">
    <location>
        <begin position="11"/>
        <end position="22"/>
    </location>
</feature>
<dbReference type="GO" id="GO:0005507">
    <property type="term" value="F:copper ion binding"/>
    <property type="evidence" value="ECO:0007669"/>
    <property type="project" value="TreeGrafter"/>
</dbReference>
<dbReference type="Gene3D" id="3.60.140.10">
    <property type="entry name" value="CNF1/YfiH-like putative cysteine hydrolases"/>
    <property type="match status" value="1"/>
</dbReference>
<dbReference type="NCBIfam" id="TIGR00726">
    <property type="entry name" value="peptidoglycan editing factor PgeF"/>
    <property type="match status" value="1"/>
</dbReference>
<comment type="catalytic activity">
    <reaction evidence="10">
        <text>adenosine + phosphate = alpha-D-ribose 1-phosphate + adenine</text>
        <dbReference type="Rhea" id="RHEA:27642"/>
        <dbReference type="ChEBI" id="CHEBI:16335"/>
        <dbReference type="ChEBI" id="CHEBI:16708"/>
        <dbReference type="ChEBI" id="CHEBI:43474"/>
        <dbReference type="ChEBI" id="CHEBI:57720"/>
        <dbReference type="EC" id="2.4.2.1"/>
    </reaction>
    <physiologicalReaction direction="left-to-right" evidence="10">
        <dbReference type="Rhea" id="RHEA:27643"/>
    </physiologicalReaction>
</comment>
<evidence type="ECO:0000256" key="9">
    <source>
        <dbReference type="ARBA" id="ARBA00047989"/>
    </source>
</evidence>
<evidence type="ECO:0000256" key="10">
    <source>
        <dbReference type="ARBA" id="ARBA00048968"/>
    </source>
</evidence>
<dbReference type="InterPro" id="IPR038371">
    <property type="entry name" value="Cu_polyphenol_OxRdtase_sf"/>
</dbReference>
<dbReference type="GO" id="GO:0017061">
    <property type="term" value="F:S-methyl-5-thioadenosine phosphorylase activity"/>
    <property type="evidence" value="ECO:0007669"/>
    <property type="project" value="UniProtKB-EC"/>
</dbReference>
<keyword evidence="5" id="KW-0479">Metal-binding</keyword>
<evidence type="ECO:0000256" key="2">
    <source>
        <dbReference type="ARBA" id="ARBA00003215"/>
    </source>
</evidence>
<comment type="catalytic activity">
    <reaction evidence="9">
        <text>adenosine + H2O + H(+) = inosine + NH4(+)</text>
        <dbReference type="Rhea" id="RHEA:24408"/>
        <dbReference type="ChEBI" id="CHEBI:15377"/>
        <dbReference type="ChEBI" id="CHEBI:15378"/>
        <dbReference type="ChEBI" id="CHEBI:16335"/>
        <dbReference type="ChEBI" id="CHEBI:17596"/>
        <dbReference type="ChEBI" id="CHEBI:28938"/>
        <dbReference type="EC" id="3.5.4.4"/>
    </reaction>
    <physiologicalReaction direction="left-to-right" evidence="9">
        <dbReference type="Rhea" id="RHEA:24409"/>
    </physiologicalReaction>
</comment>
<dbReference type="PANTHER" id="PTHR30616">
    <property type="entry name" value="UNCHARACTERIZED PROTEIN YFIH"/>
    <property type="match status" value="1"/>
</dbReference>
<gene>
    <name evidence="14" type="primary">pgeF</name>
    <name evidence="14" type="ORF">JL106_18385</name>
</gene>
<comment type="catalytic activity">
    <reaction evidence="1">
        <text>inosine + phosphate = alpha-D-ribose 1-phosphate + hypoxanthine</text>
        <dbReference type="Rhea" id="RHEA:27646"/>
        <dbReference type="ChEBI" id="CHEBI:17368"/>
        <dbReference type="ChEBI" id="CHEBI:17596"/>
        <dbReference type="ChEBI" id="CHEBI:43474"/>
        <dbReference type="ChEBI" id="CHEBI:57720"/>
        <dbReference type="EC" id="2.4.2.1"/>
    </reaction>
    <physiologicalReaction direction="left-to-right" evidence="1">
        <dbReference type="Rhea" id="RHEA:27647"/>
    </physiologicalReaction>
</comment>
<keyword evidence="7" id="KW-0862">Zinc</keyword>
<comment type="catalytic activity">
    <reaction evidence="11">
        <text>S-methyl-5'-thioadenosine + phosphate = 5-(methylsulfanyl)-alpha-D-ribose 1-phosphate + adenine</text>
        <dbReference type="Rhea" id="RHEA:11852"/>
        <dbReference type="ChEBI" id="CHEBI:16708"/>
        <dbReference type="ChEBI" id="CHEBI:17509"/>
        <dbReference type="ChEBI" id="CHEBI:43474"/>
        <dbReference type="ChEBI" id="CHEBI:58533"/>
        <dbReference type="EC" id="2.4.2.28"/>
    </reaction>
    <physiologicalReaction direction="left-to-right" evidence="11">
        <dbReference type="Rhea" id="RHEA:11853"/>
    </physiologicalReaction>
</comment>
<evidence type="ECO:0000256" key="11">
    <source>
        <dbReference type="ARBA" id="ARBA00049893"/>
    </source>
</evidence>
<dbReference type="GO" id="GO:0016787">
    <property type="term" value="F:hydrolase activity"/>
    <property type="evidence" value="ECO:0007669"/>
    <property type="project" value="UniProtKB-KW"/>
</dbReference>
<dbReference type="SUPFAM" id="SSF64438">
    <property type="entry name" value="CNF1/YfiH-like putative cysteine hydrolases"/>
    <property type="match status" value="1"/>
</dbReference>
<comment type="similarity">
    <text evidence="3 12">Belongs to the purine nucleoside phosphorylase YfiH/LACC1 family.</text>
</comment>